<evidence type="ECO:0000256" key="1">
    <source>
        <dbReference type="ARBA" id="ARBA00022481"/>
    </source>
</evidence>
<dbReference type="InterPro" id="IPR009001">
    <property type="entry name" value="Transl_elong_EF1A/Init_IF2_C"/>
</dbReference>
<evidence type="ECO:0000256" key="2">
    <source>
        <dbReference type="ARBA" id="ARBA00022741"/>
    </source>
</evidence>
<dbReference type="Pfam" id="PF03144">
    <property type="entry name" value="GTP_EFTU_D2"/>
    <property type="match status" value="1"/>
</dbReference>
<accession>A0ABS8UWV2</accession>
<proteinExistence type="predicted"/>
<dbReference type="PANTHER" id="PTHR23115">
    <property type="entry name" value="TRANSLATION FACTOR"/>
    <property type="match status" value="1"/>
</dbReference>
<name>A0ABS8UWV2_DATST</name>
<feature type="domain" description="Translation elongation factor EFTu-like" evidence="4">
    <location>
        <begin position="55"/>
        <end position="122"/>
    </location>
</feature>
<organism evidence="6 7">
    <name type="scientific">Datura stramonium</name>
    <name type="common">Jimsonweed</name>
    <name type="synonym">Common thornapple</name>
    <dbReference type="NCBI Taxonomy" id="4076"/>
    <lineage>
        <taxon>Eukaryota</taxon>
        <taxon>Viridiplantae</taxon>
        <taxon>Streptophyta</taxon>
        <taxon>Embryophyta</taxon>
        <taxon>Tracheophyta</taxon>
        <taxon>Spermatophyta</taxon>
        <taxon>Magnoliopsida</taxon>
        <taxon>eudicotyledons</taxon>
        <taxon>Gunneridae</taxon>
        <taxon>Pentapetalae</taxon>
        <taxon>asterids</taxon>
        <taxon>lamiids</taxon>
        <taxon>Solanales</taxon>
        <taxon>Solanaceae</taxon>
        <taxon>Solanoideae</taxon>
        <taxon>Datureae</taxon>
        <taxon>Datura</taxon>
    </lineage>
</organism>
<keyword evidence="7" id="KW-1185">Reference proteome</keyword>
<keyword evidence="2" id="KW-0547">Nucleotide-binding</keyword>
<dbReference type="InterPro" id="IPR004161">
    <property type="entry name" value="EFTu-like_2"/>
</dbReference>
<evidence type="ECO:0000256" key="3">
    <source>
        <dbReference type="ARBA" id="ARBA00023134"/>
    </source>
</evidence>
<dbReference type="SUPFAM" id="SSF50465">
    <property type="entry name" value="EF-Tu/eEF-1alpha/eIF2-gamma C-terminal domain"/>
    <property type="match status" value="1"/>
</dbReference>
<evidence type="ECO:0000259" key="4">
    <source>
        <dbReference type="Pfam" id="PF03144"/>
    </source>
</evidence>
<dbReference type="Proteomes" id="UP000823775">
    <property type="component" value="Unassembled WGS sequence"/>
</dbReference>
<dbReference type="CDD" id="cd04089">
    <property type="entry name" value="eRF3_II"/>
    <property type="match status" value="1"/>
</dbReference>
<sequence length="236" mass="26730">MDDPTVNWSKERYDEIESKMIPFLKSSGYNVKKVPPRDPNGPLRMPIIDKFKDMGTVTGGKIESGSIREGDNLLIMPNKAAVKVLAIFCDEDRVRHVGPGENVRVRLSGVEEDDILSGFVLCSVAASIPAVTEFVAQHKSLSCWTMYESNPNLAFYYFTWIQIAHVRLQIDLKTRKPMKKKPLFVKNGAIVLCRVQVNNMICVEKFSNFAQLGRFTLRTEGKNCCRGENYCTAYCY</sequence>
<keyword evidence="3" id="KW-0342">GTP-binding</keyword>
<dbReference type="EMBL" id="JACEIK010002890">
    <property type="protein sequence ID" value="MCD9639328.1"/>
    <property type="molecule type" value="Genomic_DNA"/>
</dbReference>
<feature type="domain" description="GTP-eEF1A C-terminal" evidence="5">
    <location>
        <begin position="162"/>
        <end position="223"/>
    </location>
</feature>
<dbReference type="Gene3D" id="2.40.30.10">
    <property type="entry name" value="Translation factors"/>
    <property type="match status" value="2"/>
</dbReference>
<gene>
    <name evidence="6" type="ORF">HAX54_023768</name>
</gene>
<keyword evidence="1" id="KW-0488">Methylation</keyword>
<evidence type="ECO:0000313" key="6">
    <source>
        <dbReference type="EMBL" id="MCD9639328.1"/>
    </source>
</evidence>
<protein>
    <submittedName>
        <fullName evidence="6">Uncharacterized protein</fullName>
    </submittedName>
</protein>
<dbReference type="SUPFAM" id="SSF50447">
    <property type="entry name" value="Translation proteins"/>
    <property type="match status" value="1"/>
</dbReference>
<dbReference type="InterPro" id="IPR054696">
    <property type="entry name" value="GTP-eEF1A_C"/>
</dbReference>
<evidence type="ECO:0000313" key="7">
    <source>
        <dbReference type="Proteomes" id="UP000823775"/>
    </source>
</evidence>
<dbReference type="Pfam" id="PF22594">
    <property type="entry name" value="GTP-eEF1A_C"/>
    <property type="match status" value="1"/>
</dbReference>
<dbReference type="InterPro" id="IPR009000">
    <property type="entry name" value="Transl_B-barrel_sf"/>
</dbReference>
<comment type="caution">
    <text evidence="6">The sequence shown here is derived from an EMBL/GenBank/DDBJ whole genome shotgun (WGS) entry which is preliminary data.</text>
</comment>
<evidence type="ECO:0000259" key="5">
    <source>
        <dbReference type="Pfam" id="PF22594"/>
    </source>
</evidence>
<dbReference type="InterPro" id="IPR050100">
    <property type="entry name" value="TRAFAC_GTPase_members"/>
</dbReference>
<reference evidence="6 7" key="1">
    <citation type="journal article" date="2021" name="BMC Genomics">
        <title>Datura genome reveals duplications of psychoactive alkaloid biosynthetic genes and high mutation rate following tissue culture.</title>
        <authorList>
            <person name="Rajewski A."/>
            <person name="Carter-House D."/>
            <person name="Stajich J."/>
            <person name="Litt A."/>
        </authorList>
    </citation>
    <scope>NUCLEOTIDE SEQUENCE [LARGE SCALE GENOMIC DNA]</scope>
    <source>
        <strain evidence="6">AR-01</strain>
    </source>
</reference>